<dbReference type="PANTHER" id="PTHR42109:SF2">
    <property type="entry name" value="INTEGRAL MEMBRANE PROTEIN"/>
    <property type="match status" value="1"/>
</dbReference>
<feature type="transmembrane region" description="Helical" evidence="1">
    <location>
        <begin position="176"/>
        <end position="196"/>
    </location>
</feature>
<proteinExistence type="predicted"/>
<evidence type="ECO:0000259" key="2">
    <source>
        <dbReference type="Pfam" id="PF24800"/>
    </source>
</evidence>
<feature type="transmembrane region" description="Helical" evidence="1">
    <location>
        <begin position="64"/>
        <end position="82"/>
    </location>
</feature>
<feature type="domain" description="DUF7702" evidence="2">
    <location>
        <begin position="2"/>
        <end position="239"/>
    </location>
</feature>
<dbReference type="PANTHER" id="PTHR42109">
    <property type="entry name" value="UNPLACED GENOMIC SCAFFOLD UM_SCAF_CONTIG_1.265, WHOLE GENOME SHOTGUN SEQUENCE"/>
    <property type="match status" value="1"/>
</dbReference>
<evidence type="ECO:0000313" key="4">
    <source>
        <dbReference type="Proteomes" id="UP000070700"/>
    </source>
</evidence>
<dbReference type="OrthoDB" id="2560628at2759"/>
<feature type="transmembrane region" description="Helical" evidence="1">
    <location>
        <begin position="6"/>
        <end position="26"/>
    </location>
</feature>
<evidence type="ECO:0000256" key="1">
    <source>
        <dbReference type="SAM" id="Phobius"/>
    </source>
</evidence>
<dbReference type="InParanoid" id="A0A194XBJ4"/>
<dbReference type="InterPro" id="IPR056119">
    <property type="entry name" value="DUF7702"/>
</dbReference>
<dbReference type="AlphaFoldDB" id="A0A194XBJ4"/>
<dbReference type="GeneID" id="28822831"/>
<dbReference type="EMBL" id="KQ947415">
    <property type="protein sequence ID" value="KUJ17132.1"/>
    <property type="molecule type" value="Genomic_DNA"/>
</dbReference>
<feature type="transmembrane region" description="Helical" evidence="1">
    <location>
        <begin position="38"/>
        <end position="58"/>
    </location>
</feature>
<keyword evidence="1" id="KW-1133">Transmembrane helix</keyword>
<evidence type="ECO:0000313" key="3">
    <source>
        <dbReference type="EMBL" id="KUJ17132.1"/>
    </source>
</evidence>
<organism evidence="3 4">
    <name type="scientific">Mollisia scopiformis</name>
    <name type="common">Conifer needle endophyte fungus</name>
    <name type="synonym">Phialocephala scopiformis</name>
    <dbReference type="NCBI Taxonomy" id="149040"/>
    <lineage>
        <taxon>Eukaryota</taxon>
        <taxon>Fungi</taxon>
        <taxon>Dikarya</taxon>
        <taxon>Ascomycota</taxon>
        <taxon>Pezizomycotina</taxon>
        <taxon>Leotiomycetes</taxon>
        <taxon>Helotiales</taxon>
        <taxon>Mollisiaceae</taxon>
        <taxon>Mollisia</taxon>
    </lineage>
</organism>
<name>A0A194XBJ4_MOLSC</name>
<sequence>MVTYREGIAIVQVAFYILALIGGILLCLRHGFGKSSGWVLVTFSLLRLIGAIFEIIAVDHPTKQVVTGAIVCISIGLSPLALMSLGLLQRVNQAVGQPIPDIIYKGVGIGGLIALCLGVYGGTQQASNANATNFTQVNRDSKIAVVLFTIIFIITIIIFFVLVTRLSDVPPGEKRLLLAVALSLPFLAVRYLYALLADFAQNKDFNSFFGNTTIYLIMAVVMKFIVILTCEPIGFTLHKLPKGELVNTSDIEMDNSHVPVYSEDSYNREEDVPLRYGRGNMASPAMLPRPQRKVKGPISWLYYQAKDNF</sequence>
<dbReference type="Pfam" id="PF24800">
    <property type="entry name" value="DUF7702"/>
    <property type="match status" value="1"/>
</dbReference>
<gene>
    <name evidence="3" type="ORF">LY89DRAFT_669548</name>
</gene>
<dbReference type="Proteomes" id="UP000070700">
    <property type="component" value="Unassembled WGS sequence"/>
</dbReference>
<dbReference type="RefSeq" id="XP_018071487.1">
    <property type="nucleotide sequence ID" value="XM_018213105.1"/>
</dbReference>
<keyword evidence="1" id="KW-0472">Membrane</keyword>
<accession>A0A194XBJ4</accession>
<reference evidence="3 4" key="1">
    <citation type="submission" date="2015-10" db="EMBL/GenBank/DDBJ databases">
        <title>Full genome of DAOMC 229536 Phialocephala scopiformis, a fungal endophyte of spruce producing the potent anti-insectan compound rugulosin.</title>
        <authorList>
            <consortium name="DOE Joint Genome Institute"/>
            <person name="Walker A.K."/>
            <person name="Frasz S.L."/>
            <person name="Seifert K.A."/>
            <person name="Miller J.D."/>
            <person name="Mondo S.J."/>
            <person name="Labutti K."/>
            <person name="Lipzen A."/>
            <person name="Dockter R."/>
            <person name="Kennedy M."/>
            <person name="Grigoriev I.V."/>
            <person name="Spatafora J.W."/>
        </authorList>
    </citation>
    <scope>NUCLEOTIDE SEQUENCE [LARGE SCALE GENOMIC DNA]</scope>
    <source>
        <strain evidence="3 4">CBS 120377</strain>
    </source>
</reference>
<feature type="transmembrane region" description="Helical" evidence="1">
    <location>
        <begin position="143"/>
        <end position="164"/>
    </location>
</feature>
<feature type="transmembrane region" description="Helical" evidence="1">
    <location>
        <begin position="208"/>
        <end position="230"/>
    </location>
</feature>
<feature type="transmembrane region" description="Helical" evidence="1">
    <location>
        <begin position="102"/>
        <end position="123"/>
    </location>
</feature>
<keyword evidence="4" id="KW-1185">Reference proteome</keyword>
<dbReference type="KEGG" id="psco:LY89DRAFT_669548"/>
<keyword evidence="1" id="KW-0812">Transmembrane</keyword>
<protein>
    <recommendedName>
        <fullName evidence="2">DUF7702 domain-containing protein</fullName>
    </recommendedName>
</protein>